<dbReference type="EMBL" id="DTMF01000066">
    <property type="protein sequence ID" value="HGF33254.1"/>
    <property type="molecule type" value="Genomic_DNA"/>
</dbReference>
<evidence type="ECO:0000313" key="2">
    <source>
        <dbReference type="EMBL" id="HGF33254.1"/>
    </source>
</evidence>
<evidence type="ECO:0000256" key="1">
    <source>
        <dbReference type="SAM" id="MobiDB-lite"/>
    </source>
</evidence>
<gene>
    <name evidence="2" type="ORF">ENW96_02550</name>
</gene>
<reference evidence="2" key="1">
    <citation type="journal article" date="2020" name="mSystems">
        <title>Genome- and Community-Level Interaction Insights into Carbon Utilization and Element Cycling Functions of Hydrothermarchaeota in Hydrothermal Sediment.</title>
        <authorList>
            <person name="Zhou Z."/>
            <person name="Liu Y."/>
            <person name="Xu W."/>
            <person name="Pan J."/>
            <person name="Luo Z.H."/>
            <person name="Li M."/>
        </authorList>
    </citation>
    <scope>NUCLEOTIDE SEQUENCE [LARGE SCALE GENOMIC DNA]</scope>
    <source>
        <strain evidence="2">SpSt-897</strain>
    </source>
</reference>
<organism evidence="2">
    <name type="scientific">Desulfobacca acetoxidans</name>
    <dbReference type="NCBI Taxonomy" id="60893"/>
    <lineage>
        <taxon>Bacteria</taxon>
        <taxon>Pseudomonadati</taxon>
        <taxon>Thermodesulfobacteriota</taxon>
        <taxon>Desulfobaccia</taxon>
        <taxon>Desulfobaccales</taxon>
        <taxon>Desulfobaccaceae</taxon>
        <taxon>Desulfobacca</taxon>
    </lineage>
</organism>
<sequence>MELPFLLGATAFGPDFQALSPDDKEHVEMDRKNQKQQSAAASPAPISIRYVCDANGEQVGLSHYLMTEGRKAR</sequence>
<accession>A0A7C3V3T8</accession>
<name>A0A7C3V3T8_9BACT</name>
<feature type="region of interest" description="Disordered" evidence="1">
    <location>
        <begin position="16"/>
        <end position="43"/>
    </location>
</feature>
<feature type="compositionally biased region" description="Basic and acidic residues" evidence="1">
    <location>
        <begin position="21"/>
        <end position="33"/>
    </location>
</feature>
<dbReference type="AlphaFoldDB" id="A0A7C3V3T8"/>
<comment type="caution">
    <text evidence="2">The sequence shown here is derived from an EMBL/GenBank/DDBJ whole genome shotgun (WGS) entry which is preliminary data.</text>
</comment>
<proteinExistence type="predicted"/>
<protein>
    <submittedName>
        <fullName evidence="2">Uncharacterized protein</fullName>
    </submittedName>
</protein>